<dbReference type="InterPro" id="IPR015421">
    <property type="entry name" value="PyrdxlP-dep_Trfase_major"/>
</dbReference>
<sequence>MVLPVHIMGIPCEIDKIQRLCKKFKVTLFEDNCQAYGTKYKGKMLGSYGDLSACSFYIAHTLQCSEMGSLNTNSRYLRRLFDKIKSNGRTSSFDKHKEKYYKTKNPLPISFYFRKIPKDVIEMFDIIFVEQNGFAFKNDVDIPIIYYHRDIPTALFMEDMDILLYRFKSMEGVISKEYPHIWNNGIHKQQFLNGVDMASFSHDFEKIHKGINWIGWKHTFEYYWDYPKQKEYYQHVKDIVLEAKERKLIKYHEHGIPYLEYRKILMQSEAVLIIPGKDAYVTRKIYEAAASRTLIVLYVQDYKAKEIYDNLGLIDGVNCLMFTNVDELESIKNFFKDVKIKTYTDNAYDWVKNNHTWDHRAKELIEICKKIKNKKEVVYEW</sequence>
<dbReference type="InterPro" id="IPR015424">
    <property type="entry name" value="PyrdxlP-dep_Trfase"/>
</dbReference>
<dbReference type="Gene3D" id="3.40.640.10">
    <property type="entry name" value="Type I PLP-dependent aspartate aminotransferase-like (Major domain)"/>
    <property type="match status" value="1"/>
</dbReference>
<dbReference type="AlphaFoldDB" id="A0A0F9L0Z6"/>
<dbReference type="GO" id="GO:0008483">
    <property type="term" value="F:transaminase activity"/>
    <property type="evidence" value="ECO:0007669"/>
    <property type="project" value="TreeGrafter"/>
</dbReference>
<name>A0A0F9L0Z6_9ZZZZ</name>
<dbReference type="Pfam" id="PF13524">
    <property type="entry name" value="Glyco_trans_1_2"/>
    <property type="match status" value="1"/>
</dbReference>
<accession>A0A0F9L0Z6</accession>
<dbReference type="PANTHER" id="PTHR30244:SF34">
    <property type="entry name" value="DTDP-4-AMINO-4,6-DIDEOXYGALACTOSE TRANSAMINASE"/>
    <property type="match status" value="1"/>
</dbReference>
<feature type="domain" description="Spore protein YkvP/CgeB glycosyl transferase-like" evidence="1">
    <location>
        <begin position="251"/>
        <end position="365"/>
    </location>
</feature>
<dbReference type="PANTHER" id="PTHR30244">
    <property type="entry name" value="TRANSAMINASE"/>
    <property type="match status" value="1"/>
</dbReference>
<dbReference type="InterPro" id="IPR000653">
    <property type="entry name" value="DegT/StrS_aminotransferase"/>
</dbReference>
<dbReference type="Pfam" id="PF01041">
    <property type="entry name" value="DegT_DnrJ_EryC1"/>
    <property type="match status" value="1"/>
</dbReference>
<proteinExistence type="predicted"/>
<evidence type="ECO:0000313" key="2">
    <source>
        <dbReference type="EMBL" id="KKM88289.1"/>
    </source>
</evidence>
<gene>
    <name evidence="2" type="ORF">LCGC14_1260250</name>
</gene>
<dbReference type="GO" id="GO:0000271">
    <property type="term" value="P:polysaccharide biosynthetic process"/>
    <property type="evidence" value="ECO:0007669"/>
    <property type="project" value="TreeGrafter"/>
</dbReference>
<reference evidence="2" key="1">
    <citation type="journal article" date="2015" name="Nature">
        <title>Complex archaea that bridge the gap between prokaryotes and eukaryotes.</title>
        <authorList>
            <person name="Spang A."/>
            <person name="Saw J.H."/>
            <person name="Jorgensen S.L."/>
            <person name="Zaremba-Niedzwiedzka K."/>
            <person name="Martijn J."/>
            <person name="Lind A.E."/>
            <person name="van Eijk R."/>
            <person name="Schleper C."/>
            <person name="Guy L."/>
            <person name="Ettema T.J."/>
        </authorList>
    </citation>
    <scope>NUCLEOTIDE SEQUENCE</scope>
</reference>
<dbReference type="SUPFAM" id="SSF53383">
    <property type="entry name" value="PLP-dependent transferases"/>
    <property type="match status" value="1"/>
</dbReference>
<evidence type="ECO:0000259" key="1">
    <source>
        <dbReference type="Pfam" id="PF13524"/>
    </source>
</evidence>
<dbReference type="GO" id="GO:0030170">
    <property type="term" value="F:pyridoxal phosphate binding"/>
    <property type="evidence" value="ECO:0007669"/>
    <property type="project" value="TreeGrafter"/>
</dbReference>
<dbReference type="InterPro" id="IPR055259">
    <property type="entry name" value="YkvP/CgeB_Glyco_trans-like"/>
</dbReference>
<protein>
    <recommendedName>
        <fullName evidence="1">Spore protein YkvP/CgeB glycosyl transferase-like domain-containing protein</fullName>
    </recommendedName>
</protein>
<comment type="caution">
    <text evidence="2">The sequence shown here is derived from an EMBL/GenBank/DDBJ whole genome shotgun (WGS) entry which is preliminary data.</text>
</comment>
<organism evidence="2">
    <name type="scientific">marine sediment metagenome</name>
    <dbReference type="NCBI Taxonomy" id="412755"/>
    <lineage>
        <taxon>unclassified sequences</taxon>
        <taxon>metagenomes</taxon>
        <taxon>ecological metagenomes</taxon>
    </lineage>
</organism>
<dbReference type="EMBL" id="LAZR01006979">
    <property type="protein sequence ID" value="KKM88289.1"/>
    <property type="molecule type" value="Genomic_DNA"/>
</dbReference>